<organism evidence="5 6">
    <name type="scientific">Thermosynechococcus sichuanensis E542</name>
    <dbReference type="NCBI Taxonomy" id="2016101"/>
    <lineage>
        <taxon>Bacteria</taxon>
        <taxon>Bacillati</taxon>
        <taxon>Cyanobacteriota</taxon>
        <taxon>Cyanophyceae</taxon>
        <taxon>Acaryochloridales</taxon>
        <taxon>Thermosynechococcaceae</taxon>
        <taxon>Thermosynechococcus</taxon>
        <taxon>Thermosynechococcus sichuanensis</taxon>
    </lineage>
</organism>
<name>A0A3B7MCE1_9CYAN</name>
<dbReference type="InterPro" id="IPR002508">
    <property type="entry name" value="MurNAc-LAA_cat"/>
</dbReference>
<evidence type="ECO:0000313" key="6">
    <source>
        <dbReference type="Proteomes" id="UP000261812"/>
    </source>
</evidence>
<dbReference type="PANTHER" id="PTHR30404:SF0">
    <property type="entry name" value="N-ACETYLMURAMOYL-L-ALANINE AMIDASE AMIC"/>
    <property type="match status" value="1"/>
</dbReference>
<dbReference type="EMBL" id="CP032152">
    <property type="protein sequence ID" value="AXY67275.1"/>
    <property type="molecule type" value="Genomic_DNA"/>
</dbReference>
<dbReference type="GO" id="GO:0030288">
    <property type="term" value="C:outer membrane-bounded periplasmic space"/>
    <property type="evidence" value="ECO:0007669"/>
    <property type="project" value="TreeGrafter"/>
</dbReference>
<proteinExistence type="predicted"/>
<feature type="region of interest" description="Disordered" evidence="2">
    <location>
        <begin position="270"/>
        <end position="290"/>
    </location>
</feature>
<dbReference type="AlphaFoldDB" id="A0A3B7MCE1"/>
<dbReference type="SUPFAM" id="SSF53187">
    <property type="entry name" value="Zn-dependent exopeptidases"/>
    <property type="match status" value="1"/>
</dbReference>
<dbReference type="PANTHER" id="PTHR30404">
    <property type="entry name" value="N-ACETYLMURAMOYL-L-ALANINE AMIDASE"/>
    <property type="match status" value="1"/>
</dbReference>
<reference evidence="6" key="1">
    <citation type="submission" date="2018-09" db="EMBL/GenBank/DDBJ databases">
        <title>Complete genome sequence of thermophilic cyanobacteria strain Thermosynechococcus elongatus PKUAC-SCTE542.</title>
        <authorList>
            <person name="Liang Y."/>
            <person name="Tang J."/>
            <person name="Daroch M."/>
        </authorList>
    </citation>
    <scope>NUCLEOTIDE SEQUENCE [LARGE SCALE GENOMIC DNA]</scope>
    <source>
        <strain evidence="6">E542</strain>
    </source>
</reference>
<dbReference type="Proteomes" id="UP000261812">
    <property type="component" value="Chromosome"/>
</dbReference>
<feature type="compositionally biased region" description="Pro residues" evidence="2">
    <location>
        <begin position="144"/>
        <end position="160"/>
    </location>
</feature>
<gene>
    <name evidence="5" type="ORF">D3A95_01135</name>
</gene>
<feature type="region of interest" description="Disordered" evidence="2">
    <location>
        <begin position="139"/>
        <end position="162"/>
    </location>
</feature>
<dbReference type="Pfam" id="PF11741">
    <property type="entry name" value="AMIN"/>
    <property type="match status" value="1"/>
</dbReference>
<feature type="signal peptide" evidence="3">
    <location>
        <begin position="1"/>
        <end position="27"/>
    </location>
</feature>
<evidence type="ECO:0000256" key="2">
    <source>
        <dbReference type="SAM" id="MobiDB-lite"/>
    </source>
</evidence>
<dbReference type="GO" id="GO:0008745">
    <property type="term" value="F:N-acetylmuramoyl-L-alanine amidase activity"/>
    <property type="evidence" value="ECO:0007669"/>
    <property type="project" value="InterPro"/>
</dbReference>
<keyword evidence="3" id="KW-0732">Signal</keyword>
<evidence type="ECO:0000256" key="1">
    <source>
        <dbReference type="ARBA" id="ARBA00022801"/>
    </source>
</evidence>
<dbReference type="InterPro" id="IPR021731">
    <property type="entry name" value="AMIN_dom"/>
</dbReference>
<dbReference type="Pfam" id="PF01520">
    <property type="entry name" value="Amidase_3"/>
    <property type="match status" value="1"/>
</dbReference>
<dbReference type="Gene3D" id="3.40.630.40">
    <property type="entry name" value="Zn-dependent exopeptidases"/>
    <property type="match status" value="1"/>
</dbReference>
<dbReference type="CDD" id="cd02696">
    <property type="entry name" value="MurNAc-LAA"/>
    <property type="match status" value="1"/>
</dbReference>
<dbReference type="RefSeq" id="WP_181495610.1">
    <property type="nucleotide sequence ID" value="NZ_CP032152.1"/>
</dbReference>
<protein>
    <submittedName>
        <fullName evidence="5">N-acetylmuramoyl-L-alanine amidase</fullName>
    </submittedName>
</protein>
<dbReference type="GO" id="GO:0009253">
    <property type="term" value="P:peptidoglycan catabolic process"/>
    <property type="evidence" value="ECO:0007669"/>
    <property type="project" value="InterPro"/>
</dbReference>
<dbReference type="KEGG" id="tsq:D3A95_01135"/>
<accession>A0A3B7MCE1</accession>
<dbReference type="Gene3D" id="2.60.40.3500">
    <property type="match status" value="1"/>
</dbReference>
<feature type="region of interest" description="Disordered" evidence="2">
    <location>
        <begin position="393"/>
        <end position="420"/>
    </location>
</feature>
<evidence type="ECO:0000313" key="5">
    <source>
        <dbReference type="EMBL" id="AXY67275.1"/>
    </source>
</evidence>
<feature type="chain" id="PRO_5017619453" evidence="3">
    <location>
        <begin position="28"/>
        <end position="600"/>
    </location>
</feature>
<keyword evidence="1" id="KW-0378">Hydrolase</keyword>
<evidence type="ECO:0000259" key="4">
    <source>
        <dbReference type="SMART" id="SM00646"/>
    </source>
</evidence>
<sequence length="600" mass="66301">MDQPWRSWQFRAVVSFLWAPTAALVMAQPASASRLQLWRLNPATNQLEIRTERAVQPRAELVYNPTRLVIDLPGVVLGSPQISQNYSGAIRQVRVAQFDPQTTRIVVEYAAGFTIDPQQVRFRGVTANNWLVQLPAPQQQTISLPPPPPPSPPSAPPTTPTVPLQMRSWRADATGFLVLADRPLPEGSYTIRRPRRDRIEILLSNSELIRNFSPRRLELRRFGRDRVRAEVRAQSNRQVQITLDIDPQDADWQVTPRNDGFVIVPSTTAITPPPPPSPQRPSVIPPASAQTPVTTIQRIDLGGRELLIQGDRTVFYNVGWEGNRYRIRLRQAQLDSNLREPRLVTGSPLSNIEFRQEDNQTVSILLTPAPNFRILGPRPLSAESFVVQIQGANDPPASAPAPIDVPPTATTQPPSQPVPRGRFVVVIDPGHGGRDPGAIGIGGIREKDIVLDISLQVAQFLQQQGVQVIMTRTTDIDLDLAPRVAIAERARANAFVSIHANAISLARPDVNGLETYFAPGRSSRLASAIHNSILSSLNIRDRGVRSARFYVIRNTSMDSALVETGFVTGAEDAANFQNPAWRTQMARAIAQGILNFLQGR</sequence>
<feature type="domain" description="MurNAc-LAA" evidence="4">
    <location>
        <begin position="484"/>
        <end position="594"/>
    </location>
</feature>
<dbReference type="InterPro" id="IPR050695">
    <property type="entry name" value="N-acetylmuramoyl_amidase_3"/>
</dbReference>
<keyword evidence="6" id="KW-1185">Reference proteome</keyword>
<evidence type="ECO:0000256" key="3">
    <source>
        <dbReference type="SAM" id="SignalP"/>
    </source>
</evidence>
<dbReference type="SMART" id="SM00646">
    <property type="entry name" value="Ami_3"/>
    <property type="match status" value="1"/>
</dbReference>